<dbReference type="RefSeq" id="XP_008103202.1">
    <property type="nucleotide sequence ID" value="XM_008104995.3"/>
</dbReference>
<dbReference type="SUPFAM" id="SSF110035">
    <property type="entry name" value="GDNF receptor-like"/>
    <property type="match status" value="2"/>
</dbReference>
<keyword evidence="13" id="KW-1185">Reference proteome</keyword>
<protein>
    <submittedName>
        <fullName evidence="12">GDNF family receptor alpha 3</fullName>
    </submittedName>
</protein>
<dbReference type="GO" id="GO:0043235">
    <property type="term" value="C:receptor complex"/>
    <property type="evidence" value="ECO:0000318"/>
    <property type="project" value="GO_Central"/>
</dbReference>
<dbReference type="Pfam" id="PF02351">
    <property type="entry name" value="GDNF"/>
    <property type="match status" value="2"/>
</dbReference>
<feature type="chain" id="PRO_5003412679" evidence="10">
    <location>
        <begin position="17"/>
        <end position="421"/>
    </location>
</feature>
<dbReference type="GeneTree" id="ENSGT00940000161256"/>
<dbReference type="Bgee" id="ENSACAG00000006937">
    <property type="expression patterns" value="Expressed in lung and 8 other cell types or tissues"/>
</dbReference>
<keyword evidence="9" id="KW-0449">Lipoprotein</keyword>
<keyword evidence="4" id="KW-0336">GPI-anchor</keyword>
<feature type="signal peptide" evidence="10">
    <location>
        <begin position="1"/>
        <end position="16"/>
    </location>
</feature>
<feature type="domain" description="GDNF/GAS1" evidence="11">
    <location>
        <begin position="27"/>
        <end position="109"/>
    </location>
</feature>
<evidence type="ECO:0000313" key="12">
    <source>
        <dbReference type="Ensembl" id="ENSACAP00000006790.3"/>
    </source>
</evidence>
<evidence type="ECO:0000256" key="2">
    <source>
        <dbReference type="ARBA" id="ARBA00005961"/>
    </source>
</evidence>
<dbReference type="CTD" id="2676"/>
<sequence length="421" mass="47139">MGLPLLLGLLLARAGGLVVSLEQSHNCITAENLCMTDPSCNATYLTLQQCSQSLAKSSSSLRYEAKDRCLAAETFIRNSYFQDCKCPRRTRKQEDRCLRIYWTVHPTLTQADFHLEASPYEDAASEESSRTKYNKLATQASGSRVFGDSTNICLEAANVCQLDHKCVRLRTHYAQICSAEYPCDQRKCHRGLRHFFERVSMEITKPLLFCPCQDDVCGRRRWNTIVPECSFQSNNKPNCLIVLDSCLKDHICKSRLVDFQEQCKSSDTSSDGCFRRHNHAACLEAYMGMIGTPMTPNYINNSTADVTLWCSCENSGNQKEDCDQILESFADNRCLKSAIQSQMSLNQLNTDIEEQLQFTPSLNIQGDGTSTVFTSQMYQGPEEKKLQVLEDTPGNSSNPSSGCLPSLILTTMLLLVLLGPP</sequence>
<dbReference type="GO" id="GO:0005829">
    <property type="term" value="C:cytosol"/>
    <property type="evidence" value="ECO:0007669"/>
    <property type="project" value="Ensembl"/>
</dbReference>
<dbReference type="PRINTS" id="PR01316">
    <property type="entry name" value="GDNFRECEPTOR"/>
</dbReference>
<dbReference type="GeneID" id="103277909"/>
<evidence type="ECO:0000256" key="9">
    <source>
        <dbReference type="ARBA" id="ARBA00023288"/>
    </source>
</evidence>
<evidence type="ECO:0000256" key="10">
    <source>
        <dbReference type="SAM" id="SignalP"/>
    </source>
</evidence>
<dbReference type="Proteomes" id="UP000001646">
    <property type="component" value="Chromosome 2"/>
</dbReference>
<dbReference type="GO" id="GO:0009897">
    <property type="term" value="C:external side of plasma membrane"/>
    <property type="evidence" value="ECO:0000318"/>
    <property type="project" value="GO_Central"/>
</dbReference>
<accession>G1KFX7</accession>
<organism evidence="12 13">
    <name type="scientific">Anolis carolinensis</name>
    <name type="common">Green anole</name>
    <name type="synonym">American chameleon</name>
    <dbReference type="NCBI Taxonomy" id="28377"/>
    <lineage>
        <taxon>Eukaryota</taxon>
        <taxon>Metazoa</taxon>
        <taxon>Chordata</taxon>
        <taxon>Craniata</taxon>
        <taxon>Vertebrata</taxon>
        <taxon>Euteleostomi</taxon>
        <taxon>Lepidosauria</taxon>
        <taxon>Squamata</taxon>
        <taxon>Bifurcata</taxon>
        <taxon>Unidentata</taxon>
        <taxon>Episquamata</taxon>
        <taxon>Toxicofera</taxon>
        <taxon>Iguania</taxon>
        <taxon>Dactyloidae</taxon>
        <taxon>Anolis</taxon>
    </lineage>
</organism>
<reference evidence="12" key="2">
    <citation type="submission" date="2025-08" db="UniProtKB">
        <authorList>
            <consortium name="Ensembl"/>
        </authorList>
    </citation>
    <scope>IDENTIFICATION</scope>
</reference>
<dbReference type="eggNOG" id="ENOG502QWSW">
    <property type="taxonomic scope" value="Eukaryota"/>
</dbReference>
<evidence type="ECO:0000256" key="1">
    <source>
        <dbReference type="ARBA" id="ARBA00004609"/>
    </source>
</evidence>
<dbReference type="Ensembl" id="ENSACAT00000006938.4">
    <property type="protein sequence ID" value="ENSACAP00000006790.3"/>
    <property type="gene ID" value="ENSACAG00000006937.4"/>
</dbReference>
<dbReference type="PANTHER" id="PTHR10269:SF15">
    <property type="entry name" value="GDNF FAMILY RECEPTOR ALPHA-3"/>
    <property type="match status" value="1"/>
</dbReference>
<dbReference type="InParanoid" id="G1KFX7"/>
<comment type="subcellular location">
    <subcellularLocation>
        <location evidence="1">Cell membrane</location>
        <topology evidence="1">Lipid-anchor</topology>
        <topology evidence="1">GPI-anchor</topology>
    </subcellularLocation>
</comment>
<keyword evidence="5 10" id="KW-0732">Signal</keyword>
<evidence type="ECO:0000256" key="8">
    <source>
        <dbReference type="ARBA" id="ARBA00023180"/>
    </source>
</evidence>
<keyword evidence="7" id="KW-0675">Receptor</keyword>
<evidence type="ECO:0000256" key="3">
    <source>
        <dbReference type="ARBA" id="ARBA00022475"/>
    </source>
</evidence>
<proteinExistence type="inferred from homology"/>
<dbReference type="GO" id="GO:0007399">
    <property type="term" value="P:nervous system development"/>
    <property type="evidence" value="ECO:0000318"/>
    <property type="project" value="GO_Central"/>
</dbReference>
<evidence type="ECO:0000256" key="5">
    <source>
        <dbReference type="ARBA" id="ARBA00022729"/>
    </source>
</evidence>
<dbReference type="AlphaFoldDB" id="G1KFX7"/>
<feature type="domain" description="GDNF/GAS1" evidence="11">
    <location>
        <begin position="153"/>
        <end position="229"/>
    </location>
</feature>
<keyword evidence="6" id="KW-0472">Membrane</keyword>
<evidence type="ECO:0000256" key="4">
    <source>
        <dbReference type="ARBA" id="ARBA00022622"/>
    </source>
</evidence>
<dbReference type="InterPro" id="IPR003438">
    <property type="entry name" value="GDNF_rcpt"/>
</dbReference>
<evidence type="ECO:0000256" key="7">
    <source>
        <dbReference type="ARBA" id="ARBA00023170"/>
    </source>
</evidence>
<gene>
    <name evidence="12" type="primary">GFRA3</name>
</gene>
<reference evidence="12 13" key="1">
    <citation type="submission" date="2009-12" db="EMBL/GenBank/DDBJ databases">
        <title>The Genome Sequence of Anolis carolinensis (Green Anole Lizard).</title>
        <authorList>
            <consortium name="The Genome Sequencing Platform"/>
            <person name="Di Palma F."/>
            <person name="Alfoldi J."/>
            <person name="Heiman D."/>
            <person name="Young S."/>
            <person name="Grabherr M."/>
            <person name="Johnson J."/>
            <person name="Lander E.S."/>
            <person name="Lindblad-Toh K."/>
        </authorList>
    </citation>
    <scope>NUCLEOTIDE SEQUENCE [LARGE SCALE GENOMIC DNA]</scope>
    <source>
        <strain evidence="12 13">JBL SC #1</strain>
    </source>
</reference>
<dbReference type="InterPro" id="IPR037193">
    <property type="entry name" value="GDNF_alpha"/>
</dbReference>
<dbReference type="OrthoDB" id="9894700at2759"/>
<dbReference type="FunFam" id="1.10.220.110:FF:000001">
    <property type="entry name" value="GDNF family receptor alpha"/>
    <property type="match status" value="1"/>
</dbReference>
<dbReference type="STRING" id="28377.ENSACAP00000006790"/>
<dbReference type="InterPro" id="IPR016017">
    <property type="entry name" value="GDNF/GAS1"/>
</dbReference>
<dbReference type="GO" id="GO:0016167">
    <property type="term" value="F:glial cell-derived neurotrophic factor receptor activity"/>
    <property type="evidence" value="ECO:0007669"/>
    <property type="project" value="Ensembl"/>
</dbReference>
<name>G1KFX7_ANOCA</name>
<evidence type="ECO:0000313" key="13">
    <source>
        <dbReference type="Proteomes" id="UP000001646"/>
    </source>
</evidence>
<dbReference type="KEGG" id="acs:103277909"/>
<dbReference type="Gene3D" id="1.10.220.110">
    <property type="entry name" value="GDNF binding domain"/>
    <property type="match status" value="1"/>
</dbReference>
<dbReference type="PANTHER" id="PTHR10269">
    <property type="entry name" value="GDNF RECEPTOR ALPHA"/>
    <property type="match status" value="1"/>
</dbReference>
<dbReference type="SMART" id="SM00907">
    <property type="entry name" value="GDNF"/>
    <property type="match status" value="3"/>
</dbReference>
<dbReference type="GO" id="GO:0008046">
    <property type="term" value="F:axon guidance receptor activity"/>
    <property type="evidence" value="ECO:0007669"/>
    <property type="project" value="Ensembl"/>
</dbReference>
<dbReference type="GO" id="GO:0038023">
    <property type="term" value="F:signaling receptor activity"/>
    <property type="evidence" value="ECO:0000318"/>
    <property type="project" value="GO_Central"/>
</dbReference>
<keyword evidence="3" id="KW-1003">Cell membrane</keyword>
<reference evidence="12" key="3">
    <citation type="submission" date="2025-09" db="UniProtKB">
        <authorList>
            <consortium name="Ensembl"/>
        </authorList>
    </citation>
    <scope>IDENTIFICATION</scope>
</reference>
<dbReference type="GO" id="GO:0001764">
    <property type="term" value="P:neuron migration"/>
    <property type="evidence" value="ECO:0007669"/>
    <property type="project" value="Ensembl"/>
</dbReference>
<comment type="similarity">
    <text evidence="2">Belongs to the GDNFR family.</text>
</comment>
<keyword evidence="8" id="KW-0325">Glycoprotein</keyword>
<dbReference type="HOGENOM" id="CLU_040179_1_0_1"/>
<dbReference type="GO" id="GO:0048485">
    <property type="term" value="P:sympathetic nervous system development"/>
    <property type="evidence" value="ECO:0007669"/>
    <property type="project" value="Ensembl"/>
</dbReference>
<evidence type="ECO:0000259" key="11">
    <source>
        <dbReference type="SMART" id="SM00907"/>
    </source>
</evidence>
<evidence type="ECO:0000256" key="6">
    <source>
        <dbReference type="ARBA" id="ARBA00023136"/>
    </source>
</evidence>
<feature type="domain" description="GDNF/GAS1" evidence="11">
    <location>
        <begin position="239"/>
        <end position="334"/>
    </location>
</feature>